<accession>A0A9P6AV25</accession>
<protein>
    <submittedName>
        <fullName evidence="2">Uncharacterized protein</fullName>
    </submittedName>
</protein>
<sequence>MPFSFLGKVSSLFQMSPPPNPIPSALSPQRKPISEWLEVKLFRVEPAVACTEFILNSLWHWESAGVLRHEGLTFEFIRHTDRATVYIKVDRLSYDNDPYSSSVKVFNSSGAGLAAESPDQDSDASLLKAKDWVQVLNRDERILFFRPSPAGTQTHSVLSLGTTTFSGAHPSVQAPNLIDVMQVVHAVSNARVEYGIWRANCWWLARSIRLCLELRWNRNPDSAAPNIAIVGFDTGMERITRDQVKIWGLYKVIDAKRVEIMNHTADMEAALQRADDAETVSRQNVAARLAAEAREREEREARIVEGEARIAAEKAHVAAEQARTAEREARVAAEQARMAAEQARIAVEEQLAKLEAQLRNASLHSSNA</sequence>
<keyword evidence="3" id="KW-1185">Reference proteome</keyword>
<keyword evidence="1" id="KW-0175">Coiled coil</keyword>
<evidence type="ECO:0000313" key="2">
    <source>
        <dbReference type="EMBL" id="KAF9511935.1"/>
    </source>
</evidence>
<reference evidence="2" key="1">
    <citation type="journal article" date="2020" name="Nat. Commun.">
        <title>Large-scale genome sequencing of mycorrhizal fungi provides insights into the early evolution of symbiotic traits.</title>
        <authorList>
            <person name="Miyauchi S."/>
            <person name="Kiss E."/>
            <person name="Kuo A."/>
            <person name="Drula E."/>
            <person name="Kohler A."/>
            <person name="Sanchez-Garcia M."/>
            <person name="Morin E."/>
            <person name="Andreopoulos B."/>
            <person name="Barry K.W."/>
            <person name="Bonito G."/>
            <person name="Buee M."/>
            <person name="Carver A."/>
            <person name="Chen C."/>
            <person name="Cichocki N."/>
            <person name="Clum A."/>
            <person name="Culley D."/>
            <person name="Crous P.W."/>
            <person name="Fauchery L."/>
            <person name="Girlanda M."/>
            <person name="Hayes R.D."/>
            <person name="Keri Z."/>
            <person name="LaButti K."/>
            <person name="Lipzen A."/>
            <person name="Lombard V."/>
            <person name="Magnuson J."/>
            <person name="Maillard F."/>
            <person name="Murat C."/>
            <person name="Nolan M."/>
            <person name="Ohm R.A."/>
            <person name="Pangilinan J."/>
            <person name="Pereira M.F."/>
            <person name="Perotto S."/>
            <person name="Peter M."/>
            <person name="Pfister S."/>
            <person name="Riley R."/>
            <person name="Sitrit Y."/>
            <person name="Stielow J.B."/>
            <person name="Szollosi G."/>
            <person name="Zifcakova L."/>
            <person name="Stursova M."/>
            <person name="Spatafora J.W."/>
            <person name="Tedersoo L."/>
            <person name="Vaario L.M."/>
            <person name="Yamada A."/>
            <person name="Yan M."/>
            <person name="Wang P."/>
            <person name="Xu J."/>
            <person name="Bruns T."/>
            <person name="Baldrian P."/>
            <person name="Vilgalys R."/>
            <person name="Dunand C."/>
            <person name="Henrissat B."/>
            <person name="Grigoriev I.V."/>
            <person name="Hibbett D."/>
            <person name="Nagy L.G."/>
            <person name="Martin F.M."/>
        </authorList>
    </citation>
    <scope>NUCLEOTIDE SEQUENCE</scope>
    <source>
        <strain evidence="2">UP504</strain>
    </source>
</reference>
<dbReference type="AlphaFoldDB" id="A0A9P6AV25"/>
<proteinExistence type="predicted"/>
<organism evidence="2 3">
    <name type="scientific">Hydnum rufescens UP504</name>
    <dbReference type="NCBI Taxonomy" id="1448309"/>
    <lineage>
        <taxon>Eukaryota</taxon>
        <taxon>Fungi</taxon>
        <taxon>Dikarya</taxon>
        <taxon>Basidiomycota</taxon>
        <taxon>Agaricomycotina</taxon>
        <taxon>Agaricomycetes</taxon>
        <taxon>Cantharellales</taxon>
        <taxon>Hydnaceae</taxon>
        <taxon>Hydnum</taxon>
    </lineage>
</organism>
<feature type="coiled-coil region" evidence="1">
    <location>
        <begin position="322"/>
        <end position="364"/>
    </location>
</feature>
<comment type="caution">
    <text evidence="2">The sequence shown here is derived from an EMBL/GenBank/DDBJ whole genome shotgun (WGS) entry which is preliminary data.</text>
</comment>
<evidence type="ECO:0000256" key="1">
    <source>
        <dbReference type="SAM" id="Coils"/>
    </source>
</evidence>
<dbReference type="EMBL" id="MU128993">
    <property type="protein sequence ID" value="KAF9511935.1"/>
    <property type="molecule type" value="Genomic_DNA"/>
</dbReference>
<evidence type="ECO:0000313" key="3">
    <source>
        <dbReference type="Proteomes" id="UP000886523"/>
    </source>
</evidence>
<name>A0A9P6AV25_9AGAM</name>
<dbReference type="Proteomes" id="UP000886523">
    <property type="component" value="Unassembled WGS sequence"/>
</dbReference>
<gene>
    <name evidence="2" type="ORF">BS47DRAFT_1394638</name>
</gene>